<evidence type="ECO:0000313" key="1">
    <source>
        <dbReference type="EMBL" id="ABG50086.1"/>
    </source>
</evidence>
<protein>
    <submittedName>
        <fullName evidence="1">Uncharacterized protein</fullName>
    </submittedName>
</protein>
<sequence>MNLLFMSAQVFFTDGQKKNTAPEVPSNEKGGKNKLNGMISVDAFTAQEYLKFKEKSKTEEVSDDFLQLTQDFLTEGFDKLTIILALD</sequence>
<dbReference type="KEGG" id="ter:Tery_0646"/>
<dbReference type="EMBL" id="CP000393">
    <property type="protein sequence ID" value="ABG50086.1"/>
    <property type="molecule type" value="Genomic_DNA"/>
</dbReference>
<accession>Q118I8</accession>
<reference evidence="1" key="1">
    <citation type="submission" date="2006-06" db="EMBL/GenBank/DDBJ databases">
        <title>Complete sequence of Trichodesmium erythraeum IMS101.</title>
        <authorList>
            <consortium name="US DOE Joint Genome Institute"/>
            <person name="Copeland A."/>
            <person name="Lucas S."/>
            <person name="Lapidus A."/>
            <person name="Barry K."/>
            <person name="Detter J.C."/>
            <person name="Glavina del Rio T."/>
            <person name="Hammon N."/>
            <person name="Israni S."/>
            <person name="Dalin E."/>
            <person name="Tice H."/>
            <person name="Pitluck S."/>
            <person name="Kiss H."/>
            <person name="Munk A.C."/>
            <person name="Brettin T."/>
            <person name="Bruce D."/>
            <person name="Han C."/>
            <person name="Tapia R."/>
            <person name="Gilna P."/>
            <person name="Schmutz J."/>
            <person name="Larimer F."/>
            <person name="Land M."/>
            <person name="Hauser L."/>
            <person name="Kyrpides N."/>
            <person name="Kim E."/>
            <person name="Richardson P."/>
        </authorList>
    </citation>
    <scope>NUCLEOTIDE SEQUENCE [LARGE SCALE GENOMIC DNA]</scope>
    <source>
        <strain evidence="1">IMS101</strain>
    </source>
</reference>
<name>Q118I8_TRIEI</name>
<dbReference type="AlphaFoldDB" id="Q118I8"/>
<dbReference type="HOGENOM" id="CLU_2482381_0_0_3"/>
<proteinExistence type="predicted"/>
<organism evidence="1">
    <name type="scientific">Trichodesmium erythraeum (strain IMS101)</name>
    <dbReference type="NCBI Taxonomy" id="203124"/>
    <lineage>
        <taxon>Bacteria</taxon>
        <taxon>Bacillati</taxon>
        <taxon>Cyanobacteriota</taxon>
        <taxon>Cyanophyceae</taxon>
        <taxon>Oscillatoriophycideae</taxon>
        <taxon>Oscillatoriales</taxon>
        <taxon>Microcoleaceae</taxon>
        <taxon>Trichodesmium</taxon>
    </lineage>
</organism>
<dbReference type="eggNOG" id="COG3335">
    <property type="taxonomic scope" value="Bacteria"/>
</dbReference>
<gene>
    <name evidence="1" type="ordered locus">Tery_0646</name>
</gene>